<dbReference type="AlphaFoldDB" id="A0A2H0N8I5"/>
<evidence type="ECO:0008006" key="4">
    <source>
        <dbReference type="Google" id="ProtNLM"/>
    </source>
</evidence>
<dbReference type="Gene3D" id="3.30.2310.20">
    <property type="entry name" value="RelE-like"/>
    <property type="match status" value="1"/>
</dbReference>
<name>A0A2H0N8I5_9BACT</name>
<organism evidence="2 3">
    <name type="scientific">Candidatus Liptonbacteria bacterium CG11_big_fil_rev_8_21_14_0_20_35_14</name>
    <dbReference type="NCBI Taxonomy" id="1974634"/>
    <lineage>
        <taxon>Bacteria</taxon>
        <taxon>Candidatus Liptoniibacteriota</taxon>
    </lineage>
</organism>
<comment type="caution">
    <text evidence="2">The sequence shown here is derived from an EMBL/GenBank/DDBJ whole genome shotgun (WGS) entry which is preliminary data.</text>
</comment>
<dbReference type="InterPro" id="IPR035093">
    <property type="entry name" value="RelE/ParE_toxin_dom_sf"/>
</dbReference>
<keyword evidence="1" id="KW-1277">Toxin-antitoxin system</keyword>
<evidence type="ECO:0000256" key="1">
    <source>
        <dbReference type="ARBA" id="ARBA00022649"/>
    </source>
</evidence>
<proteinExistence type="predicted"/>
<reference evidence="2 3" key="1">
    <citation type="submission" date="2017-09" db="EMBL/GenBank/DDBJ databases">
        <title>Depth-based differentiation of microbial function through sediment-hosted aquifers and enrichment of novel symbionts in the deep terrestrial subsurface.</title>
        <authorList>
            <person name="Probst A.J."/>
            <person name="Ladd B."/>
            <person name="Jarett J.K."/>
            <person name="Geller-Mcgrath D.E."/>
            <person name="Sieber C.M."/>
            <person name="Emerson J.B."/>
            <person name="Anantharaman K."/>
            <person name="Thomas B.C."/>
            <person name="Malmstrom R."/>
            <person name="Stieglmeier M."/>
            <person name="Klingl A."/>
            <person name="Woyke T."/>
            <person name="Ryan C.M."/>
            <person name="Banfield J.F."/>
        </authorList>
    </citation>
    <scope>NUCLEOTIDE SEQUENCE [LARGE SCALE GENOMIC DNA]</scope>
    <source>
        <strain evidence="2">CG11_big_fil_rev_8_21_14_0_20_35_14</strain>
    </source>
</reference>
<dbReference type="SUPFAM" id="SSF143011">
    <property type="entry name" value="RelE-like"/>
    <property type="match status" value="1"/>
</dbReference>
<gene>
    <name evidence="2" type="ORF">COV57_00390</name>
</gene>
<dbReference type="Pfam" id="PF15738">
    <property type="entry name" value="YafQ_toxin"/>
    <property type="match status" value="1"/>
</dbReference>
<sequence>MKVYFHRNFNKSYKKCSVKIKDQFKKRLKIFLADPNNVILENHPLRGKWQKFRSINITGDYRAIYIYLSEQEVEFFTIGTHSYLYD</sequence>
<dbReference type="Proteomes" id="UP000229893">
    <property type="component" value="Unassembled WGS sequence"/>
</dbReference>
<dbReference type="InterPro" id="IPR007712">
    <property type="entry name" value="RelE/ParE_toxin"/>
</dbReference>
<dbReference type="InterPro" id="IPR004386">
    <property type="entry name" value="Toxin_YafQ-like"/>
</dbReference>
<protein>
    <recommendedName>
        <fullName evidence="4">Type II toxin-antitoxin system mRNA interferase toxin, RelE/StbE family</fullName>
    </recommendedName>
</protein>
<dbReference type="EMBL" id="PCWO01000005">
    <property type="protein sequence ID" value="PIR05187.1"/>
    <property type="molecule type" value="Genomic_DNA"/>
</dbReference>
<evidence type="ECO:0000313" key="2">
    <source>
        <dbReference type="EMBL" id="PIR05187.1"/>
    </source>
</evidence>
<evidence type="ECO:0000313" key="3">
    <source>
        <dbReference type="Proteomes" id="UP000229893"/>
    </source>
</evidence>
<accession>A0A2H0N8I5</accession>
<dbReference type="NCBIfam" id="TIGR02385">
    <property type="entry name" value="RelE_StbE"/>
    <property type="match status" value="1"/>
</dbReference>